<dbReference type="PROSITE" id="PS00012">
    <property type="entry name" value="PHOSPHOPANTETHEINE"/>
    <property type="match status" value="1"/>
</dbReference>
<dbReference type="InterPro" id="IPR025110">
    <property type="entry name" value="AMP-bd_C"/>
</dbReference>
<evidence type="ECO:0000313" key="2">
    <source>
        <dbReference type="EMBL" id="TBO32805.1"/>
    </source>
</evidence>
<evidence type="ECO:0000313" key="3">
    <source>
        <dbReference type="Proteomes" id="UP000292120"/>
    </source>
</evidence>
<dbReference type="Gene3D" id="3.40.50.12780">
    <property type="entry name" value="N-terminal domain of ligase-like"/>
    <property type="match status" value="1"/>
</dbReference>
<feature type="domain" description="AMP-binding enzyme C-terminal" evidence="1">
    <location>
        <begin position="352"/>
        <end position="424"/>
    </location>
</feature>
<dbReference type="InterPro" id="IPR042099">
    <property type="entry name" value="ANL_N_sf"/>
</dbReference>
<protein>
    <submittedName>
        <fullName evidence="2">4-coumarate--CoA ligase</fullName>
    </submittedName>
</protein>
<proteinExistence type="predicted"/>
<dbReference type="EMBL" id="SIXI01000002">
    <property type="protein sequence ID" value="TBO32805.1"/>
    <property type="molecule type" value="Genomic_DNA"/>
</dbReference>
<dbReference type="InterPro" id="IPR045851">
    <property type="entry name" value="AMP-bd_C_sf"/>
</dbReference>
<dbReference type="Gene3D" id="3.30.300.30">
    <property type="match status" value="1"/>
</dbReference>
<dbReference type="OrthoDB" id="9787658at2"/>
<dbReference type="GO" id="GO:0016874">
    <property type="term" value="F:ligase activity"/>
    <property type="evidence" value="ECO:0007669"/>
    <property type="project" value="UniProtKB-KW"/>
</dbReference>
<keyword evidence="2" id="KW-0436">Ligase</keyword>
<dbReference type="InterPro" id="IPR006162">
    <property type="entry name" value="Ppantetheine_attach_site"/>
</dbReference>
<comment type="caution">
    <text evidence="2">The sequence shown here is derived from an EMBL/GenBank/DDBJ whole genome shotgun (WGS) entry which is preliminary data.</text>
</comment>
<dbReference type="RefSeq" id="WP_130967015.1">
    <property type="nucleotide sequence ID" value="NZ_SIXI01000002.1"/>
</dbReference>
<sequence length="431" mass="47248">MPAHLPRTSPVPHWHTPATIDRLVRDLLLSEMAQLRPGGWPLPTSQTGAGPEAPPPDWHWVHDLGADSLELLQLTTALADTLGLHELAQAQALFEQPRWAHWQAMARSHWQQPPERLRFRTSGSTGTPRSCWHALPHLWEEMCAMATVIGPARRVVSAVRSHHIYGFLFTVLLPHALRPEQPLPVLDLAGLPPIGLGRQLAPGDVVVGFPDWWRAALRATPEWPDGVVGISSTAPCPPELSDACLQAGLHRLLHVYGSSETAGIGWREWPQQAYTLFPHWHRVPGEPQTLQREGLTPEAAPRRTTLQDTLHWASAHDTPADADTARCFTPGPRVDGAVQVGGVNVHLGLVQARLAQLPGVQDITVRLADLQGQPRLKAFVVPTPDAPADLPEQLLAWARQHLAPPARPVHITLGQALPRNGMGKLCDWPLG</sequence>
<accession>A0A4Q9H489</accession>
<organism evidence="2 3">
    <name type="scientific">Aquabacterium lacunae</name>
    <dbReference type="NCBI Taxonomy" id="2528630"/>
    <lineage>
        <taxon>Bacteria</taxon>
        <taxon>Pseudomonadati</taxon>
        <taxon>Pseudomonadota</taxon>
        <taxon>Betaproteobacteria</taxon>
        <taxon>Burkholderiales</taxon>
        <taxon>Aquabacterium</taxon>
    </lineage>
</organism>
<evidence type="ECO:0000259" key="1">
    <source>
        <dbReference type="Pfam" id="PF13193"/>
    </source>
</evidence>
<name>A0A4Q9H489_9BURK</name>
<dbReference type="AlphaFoldDB" id="A0A4Q9H489"/>
<dbReference type="Proteomes" id="UP000292120">
    <property type="component" value="Unassembled WGS sequence"/>
</dbReference>
<reference evidence="2 3" key="1">
    <citation type="submission" date="2019-02" db="EMBL/GenBank/DDBJ databases">
        <title>Aquabacterium sp. strain KMB7.</title>
        <authorList>
            <person name="Chen W.-M."/>
        </authorList>
    </citation>
    <scope>NUCLEOTIDE SEQUENCE [LARGE SCALE GENOMIC DNA]</scope>
    <source>
        <strain evidence="2 3">KMB7</strain>
    </source>
</reference>
<gene>
    <name evidence="2" type="ORF">EYS42_06430</name>
</gene>
<dbReference type="SUPFAM" id="SSF56801">
    <property type="entry name" value="Acetyl-CoA synthetase-like"/>
    <property type="match status" value="1"/>
</dbReference>
<dbReference type="Pfam" id="PF13193">
    <property type="entry name" value="AMP-binding_C"/>
    <property type="match status" value="1"/>
</dbReference>
<keyword evidence="3" id="KW-1185">Reference proteome</keyword>